<dbReference type="GO" id="GO:0000976">
    <property type="term" value="F:transcription cis-regulatory region binding"/>
    <property type="evidence" value="ECO:0007669"/>
    <property type="project" value="TreeGrafter"/>
</dbReference>
<dbReference type="STRING" id="1434072.SAMN05216210_1275"/>
<dbReference type="EMBL" id="LT629787">
    <property type="protein sequence ID" value="SDU02189.1"/>
    <property type="molecule type" value="Genomic_DNA"/>
</dbReference>
<dbReference type="Proteomes" id="UP000243924">
    <property type="component" value="Chromosome I"/>
</dbReference>
<dbReference type="InterPro" id="IPR001647">
    <property type="entry name" value="HTH_TetR"/>
</dbReference>
<dbReference type="InterPro" id="IPR009057">
    <property type="entry name" value="Homeodomain-like_sf"/>
</dbReference>
<feature type="domain" description="HTH tetR-type" evidence="3">
    <location>
        <begin position="16"/>
        <end position="75"/>
    </location>
</feature>
<evidence type="ECO:0000256" key="1">
    <source>
        <dbReference type="ARBA" id="ARBA00023125"/>
    </source>
</evidence>
<proteinExistence type="predicted"/>
<dbReference type="Gene3D" id="1.10.357.10">
    <property type="entry name" value="Tetracycline Repressor, domain 2"/>
    <property type="match status" value="1"/>
</dbReference>
<organism evidence="4 5">
    <name type="scientific">Halopseudomonas salegens</name>
    <dbReference type="NCBI Taxonomy" id="1434072"/>
    <lineage>
        <taxon>Bacteria</taxon>
        <taxon>Pseudomonadati</taxon>
        <taxon>Pseudomonadota</taxon>
        <taxon>Gammaproteobacteria</taxon>
        <taxon>Pseudomonadales</taxon>
        <taxon>Pseudomonadaceae</taxon>
        <taxon>Halopseudomonas</taxon>
    </lineage>
</organism>
<reference evidence="5" key="1">
    <citation type="submission" date="2016-10" db="EMBL/GenBank/DDBJ databases">
        <authorList>
            <person name="Varghese N."/>
            <person name="Submissions S."/>
        </authorList>
    </citation>
    <scope>NUCLEOTIDE SEQUENCE [LARGE SCALE GENOMIC DNA]</scope>
    <source>
        <strain evidence="5">CECT 8338</strain>
    </source>
</reference>
<keyword evidence="5" id="KW-1185">Reference proteome</keyword>
<dbReference type="RefSeq" id="WP_172830095.1">
    <property type="nucleotide sequence ID" value="NZ_LT629787.1"/>
</dbReference>
<evidence type="ECO:0000259" key="3">
    <source>
        <dbReference type="PROSITE" id="PS50977"/>
    </source>
</evidence>
<dbReference type="Pfam" id="PF00440">
    <property type="entry name" value="TetR_N"/>
    <property type="match status" value="1"/>
</dbReference>
<dbReference type="SUPFAM" id="SSF46689">
    <property type="entry name" value="Homeodomain-like"/>
    <property type="match status" value="1"/>
</dbReference>
<dbReference type="InterPro" id="IPR039536">
    <property type="entry name" value="TetR_C_Proteobacteria"/>
</dbReference>
<dbReference type="Pfam" id="PF14246">
    <property type="entry name" value="TetR_C_7"/>
    <property type="match status" value="1"/>
</dbReference>
<dbReference type="GO" id="GO:0003700">
    <property type="term" value="F:DNA-binding transcription factor activity"/>
    <property type="evidence" value="ECO:0007669"/>
    <property type="project" value="TreeGrafter"/>
</dbReference>
<dbReference type="Gene3D" id="1.10.10.60">
    <property type="entry name" value="Homeodomain-like"/>
    <property type="match status" value="1"/>
</dbReference>
<evidence type="ECO:0000313" key="4">
    <source>
        <dbReference type="EMBL" id="SDU02189.1"/>
    </source>
</evidence>
<evidence type="ECO:0000313" key="5">
    <source>
        <dbReference type="Proteomes" id="UP000243924"/>
    </source>
</evidence>
<dbReference type="AlphaFoldDB" id="A0A1H2F4D1"/>
<dbReference type="PANTHER" id="PTHR30055:SF146">
    <property type="entry name" value="HTH-TYPE TRANSCRIPTIONAL DUAL REGULATOR CECR"/>
    <property type="match status" value="1"/>
</dbReference>
<keyword evidence="1 2" id="KW-0238">DNA-binding</keyword>
<feature type="DNA-binding region" description="H-T-H motif" evidence="2">
    <location>
        <begin position="38"/>
        <end position="57"/>
    </location>
</feature>
<dbReference type="SUPFAM" id="SSF48498">
    <property type="entry name" value="Tetracyclin repressor-like, C-terminal domain"/>
    <property type="match status" value="1"/>
</dbReference>
<sequence length="213" mass="23528">MPKPSSHPRPGRPVDPEKIERILDHALQSIAEGDLQFGMESVARRAGVAKSTLYRHFDNADGLLKAVLERQHRALVGNGPEPFSSLEGLREQLLNLGHQLLDFLASEEGIKIMRAVIAHGARHGAHGQMIYQDGPIAFVRRAEECLRHAVEQGQISVDDPAMAAEQLVGMWKGCMLNGLLMNGRPLPDQAERQLRIESAVDLFLRATTRLPAQ</sequence>
<dbReference type="InterPro" id="IPR036271">
    <property type="entry name" value="Tet_transcr_reg_TetR-rel_C_sf"/>
</dbReference>
<dbReference type="InterPro" id="IPR050109">
    <property type="entry name" value="HTH-type_TetR-like_transc_reg"/>
</dbReference>
<dbReference type="PANTHER" id="PTHR30055">
    <property type="entry name" value="HTH-TYPE TRANSCRIPTIONAL REGULATOR RUTR"/>
    <property type="match status" value="1"/>
</dbReference>
<accession>A0A1H2F4D1</accession>
<dbReference type="PRINTS" id="PR00455">
    <property type="entry name" value="HTHTETR"/>
</dbReference>
<name>A0A1H2F4D1_9GAMM</name>
<evidence type="ECO:0000256" key="2">
    <source>
        <dbReference type="PROSITE-ProRule" id="PRU00335"/>
    </source>
</evidence>
<gene>
    <name evidence="4" type="ORF">SAMN05216210_1275</name>
</gene>
<dbReference type="PROSITE" id="PS50977">
    <property type="entry name" value="HTH_TETR_2"/>
    <property type="match status" value="1"/>
</dbReference>
<protein>
    <submittedName>
        <fullName evidence="4">Transcriptional regulator, TetR family</fullName>
    </submittedName>
</protein>